<dbReference type="RefSeq" id="WP_394471875.1">
    <property type="nucleotide sequence ID" value="NZ_JBIGHY010000006.1"/>
</dbReference>
<dbReference type="InterPro" id="IPR003018">
    <property type="entry name" value="GAF"/>
</dbReference>
<dbReference type="Gene3D" id="3.30.565.10">
    <property type="entry name" value="Histidine kinase-like ATPase, C-terminal domain"/>
    <property type="match status" value="1"/>
</dbReference>
<gene>
    <name evidence="5" type="ORF">ACG02S_18100</name>
</gene>
<dbReference type="Gene3D" id="3.30.450.40">
    <property type="match status" value="2"/>
</dbReference>
<dbReference type="SUPFAM" id="SSF55781">
    <property type="entry name" value="GAF domain-like"/>
    <property type="match status" value="1"/>
</dbReference>
<dbReference type="PANTHER" id="PTHR43547:SF2">
    <property type="entry name" value="HYBRID SIGNAL TRANSDUCTION HISTIDINE KINASE C"/>
    <property type="match status" value="1"/>
</dbReference>
<dbReference type="InterPro" id="IPR029016">
    <property type="entry name" value="GAF-like_dom_sf"/>
</dbReference>
<dbReference type="PANTHER" id="PTHR43547">
    <property type="entry name" value="TWO-COMPONENT HISTIDINE KINASE"/>
    <property type="match status" value="1"/>
</dbReference>
<evidence type="ECO:0000313" key="6">
    <source>
        <dbReference type="Proteomes" id="UP001606300"/>
    </source>
</evidence>
<comment type="catalytic activity">
    <reaction evidence="1">
        <text>ATP + protein L-histidine = ADP + protein N-phospho-L-histidine.</text>
        <dbReference type="EC" id="2.7.13.3"/>
    </reaction>
</comment>
<dbReference type="PRINTS" id="PR00344">
    <property type="entry name" value="BCTRLSENSOR"/>
</dbReference>
<keyword evidence="6" id="KW-1185">Reference proteome</keyword>
<dbReference type="CDD" id="cd00075">
    <property type="entry name" value="HATPase"/>
    <property type="match status" value="1"/>
</dbReference>
<feature type="domain" description="Histidine kinase" evidence="4">
    <location>
        <begin position="150"/>
        <end position="366"/>
    </location>
</feature>
<protein>
    <recommendedName>
        <fullName evidence="2">histidine kinase</fullName>
        <ecNumber evidence="2">2.7.13.3</ecNumber>
    </recommendedName>
</protein>
<dbReference type="GO" id="GO:0005524">
    <property type="term" value="F:ATP binding"/>
    <property type="evidence" value="ECO:0007669"/>
    <property type="project" value="UniProtKB-KW"/>
</dbReference>
<dbReference type="EMBL" id="JBIGHY010000006">
    <property type="protein sequence ID" value="MFG6415811.1"/>
    <property type="molecule type" value="Genomic_DNA"/>
</dbReference>
<dbReference type="PROSITE" id="PS50109">
    <property type="entry name" value="HIS_KIN"/>
    <property type="match status" value="1"/>
</dbReference>
<keyword evidence="3" id="KW-0597">Phosphoprotein</keyword>
<comment type="caution">
    <text evidence="5">The sequence shown here is derived from an EMBL/GenBank/DDBJ whole genome shotgun (WGS) entry which is preliminary data.</text>
</comment>
<organism evidence="5 6">
    <name type="scientific">Pelomonas dachongensis</name>
    <dbReference type="NCBI Taxonomy" id="3299029"/>
    <lineage>
        <taxon>Bacteria</taxon>
        <taxon>Pseudomonadati</taxon>
        <taxon>Pseudomonadota</taxon>
        <taxon>Betaproteobacteria</taxon>
        <taxon>Burkholderiales</taxon>
        <taxon>Sphaerotilaceae</taxon>
        <taxon>Roseateles</taxon>
    </lineage>
</organism>
<dbReference type="InterPro" id="IPR003594">
    <property type="entry name" value="HATPase_dom"/>
</dbReference>
<dbReference type="Pfam" id="PF02518">
    <property type="entry name" value="HATPase_c"/>
    <property type="match status" value="1"/>
</dbReference>
<dbReference type="Pfam" id="PF00512">
    <property type="entry name" value="HisKA"/>
    <property type="match status" value="1"/>
</dbReference>
<accession>A0ABW7EQN4</accession>
<dbReference type="Gene3D" id="1.10.287.130">
    <property type="match status" value="1"/>
</dbReference>
<evidence type="ECO:0000256" key="3">
    <source>
        <dbReference type="ARBA" id="ARBA00022553"/>
    </source>
</evidence>
<dbReference type="CDD" id="cd00082">
    <property type="entry name" value="HisKA"/>
    <property type="match status" value="1"/>
</dbReference>
<dbReference type="InterPro" id="IPR036890">
    <property type="entry name" value="HATPase_C_sf"/>
</dbReference>
<dbReference type="EC" id="2.7.13.3" evidence="2"/>
<keyword evidence="5" id="KW-0067">ATP-binding</keyword>
<dbReference type="InterPro" id="IPR003661">
    <property type="entry name" value="HisK_dim/P_dom"/>
</dbReference>
<dbReference type="SUPFAM" id="SSF47384">
    <property type="entry name" value="Homodimeric domain of signal transducing histidine kinase"/>
    <property type="match status" value="1"/>
</dbReference>
<evidence type="ECO:0000256" key="2">
    <source>
        <dbReference type="ARBA" id="ARBA00012438"/>
    </source>
</evidence>
<dbReference type="InterPro" id="IPR036097">
    <property type="entry name" value="HisK_dim/P_sf"/>
</dbReference>
<proteinExistence type="predicted"/>
<dbReference type="SUPFAM" id="SSF55874">
    <property type="entry name" value="ATPase domain of HSP90 chaperone/DNA topoisomerase II/histidine kinase"/>
    <property type="match status" value="1"/>
</dbReference>
<sequence>MRKLTEISRALTYAVSLEEVLDLTVDRAAELLDAPRVVLMLTNDEGLLAVRASFGLDVDAHSDFQEPLQDALITRLKLLLGTTEQEPFLGVPLVVAGEVTGLLAVAMRPSSSLPEDDEWLLSALADQAAVALEKTRLDQTAEFRERLIGIVSHDLRNPVSVIKMTATLLRRWERLDPRTVDDLIARVHRSADQVTAMIHELLDFTQARLGGSIPLARKPGDLHAVVRQVVEEFGIAHPGRTFELQYEGDAQGSWDAGRLTQVVGNLLSNAVSYSPAGSVVKVSSRVDSGMVALVIQNDGPPIRPDLLPNLFEPMQRASSELDNASRSVGLGLYIVKHVVQAHGGTVAVRSEHGLGTELTVTLPLKAD</sequence>
<dbReference type="InterPro" id="IPR005467">
    <property type="entry name" value="His_kinase_dom"/>
</dbReference>
<dbReference type="SMART" id="SM00387">
    <property type="entry name" value="HATPase_c"/>
    <property type="match status" value="1"/>
</dbReference>
<dbReference type="Proteomes" id="UP001606300">
    <property type="component" value="Unassembled WGS sequence"/>
</dbReference>
<dbReference type="Pfam" id="PF13492">
    <property type="entry name" value="GAF_3"/>
    <property type="match status" value="1"/>
</dbReference>
<evidence type="ECO:0000256" key="1">
    <source>
        <dbReference type="ARBA" id="ARBA00000085"/>
    </source>
</evidence>
<dbReference type="InterPro" id="IPR004358">
    <property type="entry name" value="Sig_transdc_His_kin-like_C"/>
</dbReference>
<reference evidence="5 6" key="1">
    <citation type="submission" date="2024-09" db="EMBL/GenBank/DDBJ databases">
        <title>Novel species of the genus Pelomonas and Roseateles isolated from streams.</title>
        <authorList>
            <person name="Lu H."/>
        </authorList>
    </citation>
    <scope>NUCLEOTIDE SEQUENCE [LARGE SCALE GENOMIC DNA]</scope>
    <source>
        <strain evidence="5 6">DC23W</strain>
    </source>
</reference>
<keyword evidence="5" id="KW-0547">Nucleotide-binding</keyword>
<dbReference type="SMART" id="SM00065">
    <property type="entry name" value="GAF"/>
    <property type="match status" value="1"/>
</dbReference>
<evidence type="ECO:0000313" key="5">
    <source>
        <dbReference type="EMBL" id="MFG6415811.1"/>
    </source>
</evidence>
<evidence type="ECO:0000259" key="4">
    <source>
        <dbReference type="PROSITE" id="PS50109"/>
    </source>
</evidence>
<name>A0ABW7EQN4_9BURK</name>
<dbReference type="SMART" id="SM00388">
    <property type="entry name" value="HisKA"/>
    <property type="match status" value="1"/>
</dbReference>